<keyword evidence="3" id="KW-1185">Reference proteome</keyword>
<feature type="transmembrane region" description="Helical" evidence="1">
    <location>
        <begin position="76"/>
        <end position="94"/>
    </location>
</feature>
<evidence type="ECO:0000313" key="3">
    <source>
        <dbReference type="Proteomes" id="UP001607303"/>
    </source>
</evidence>
<keyword evidence="1" id="KW-0472">Membrane</keyword>
<dbReference type="Proteomes" id="UP001607303">
    <property type="component" value="Unassembled WGS sequence"/>
</dbReference>
<reference evidence="2 3" key="1">
    <citation type="journal article" date="2024" name="Ann. Entomol. Soc. Am.">
        <title>Genomic analyses of the southern and eastern yellowjacket wasps (Hymenoptera: Vespidae) reveal evolutionary signatures of social life.</title>
        <authorList>
            <person name="Catto M.A."/>
            <person name="Caine P.B."/>
            <person name="Orr S.E."/>
            <person name="Hunt B.G."/>
            <person name="Goodisman M.A.D."/>
        </authorList>
    </citation>
    <scope>NUCLEOTIDE SEQUENCE [LARGE SCALE GENOMIC DNA]</scope>
    <source>
        <strain evidence="2">232</strain>
        <tissue evidence="2">Head and thorax</tissue>
    </source>
</reference>
<dbReference type="AlphaFoldDB" id="A0ABD2CQR1"/>
<evidence type="ECO:0000313" key="2">
    <source>
        <dbReference type="EMBL" id="KAL2747447.1"/>
    </source>
</evidence>
<keyword evidence="1" id="KW-1133">Transmembrane helix</keyword>
<name>A0ABD2CQR1_VESMC</name>
<feature type="transmembrane region" description="Helical" evidence="1">
    <location>
        <begin position="30"/>
        <end position="47"/>
    </location>
</feature>
<protein>
    <submittedName>
        <fullName evidence="2">Uncharacterized protein</fullName>
    </submittedName>
</protein>
<dbReference type="EMBL" id="JAYRBN010000035">
    <property type="protein sequence ID" value="KAL2747447.1"/>
    <property type="molecule type" value="Genomic_DNA"/>
</dbReference>
<organism evidence="2 3">
    <name type="scientific">Vespula maculifrons</name>
    <name type="common">Eastern yellow jacket</name>
    <name type="synonym">Wasp</name>
    <dbReference type="NCBI Taxonomy" id="7453"/>
    <lineage>
        <taxon>Eukaryota</taxon>
        <taxon>Metazoa</taxon>
        <taxon>Ecdysozoa</taxon>
        <taxon>Arthropoda</taxon>
        <taxon>Hexapoda</taxon>
        <taxon>Insecta</taxon>
        <taxon>Pterygota</taxon>
        <taxon>Neoptera</taxon>
        <taxon>Endopterygota</taxon>
        <taxon>Hymenoptera</taxon>
        <taxon>Apocrita</taxon>
        <taxon>Aculeata</taxon>
        <taxon>Vespoidea</taxon>
        <taxon>Vespidae</taxon>
        <taxon>Vespinae</taxon>
        <taxon>Vespula</taxon>
    </lineage>
</organism>
<evidence type="ECO:0000256" key="1">
    <source>
        <dbReference type="SAM" id="Phobius"/>
    </source>
</evidence>
<keyword evidence="1" id="KW-0812">Transmembrane</keyword>
<accession>A0ABD2CQR1</accession>
<gene>
    <name evidence="2" type="ORF">V1477_004139</name>
</gene>
<sequence>MNLTDSCVGQLSPIYRCKENVTESRVKPQIVFTILIVLVVLIVVRRIDRFAFVDNYTSMLQDESSLKEGNLDNEKISVAFGVLCVTVYILFIEFPSNTSRHMTLKYTYLSTYVALSSNKKLDDTGKLNCLGKFYSISRVHLWEAGRQVEEEEEWELLDRDHLDCHSSTIYVIRENGVVRMRAANPLSAARVLRHIGSQTHPFPEPHWIWKVRRQEDTEARYRIILEVLFYRTMLSEIASSKNRSGCPIGKQHLT</sequence>
<comment type="caution">
    <text evidence="2">The sequence shown here is derived from an EMBL/GenBank/DDBJ whole genome shotgun (WGS) entry which is preliminary data.</text>
</comment>
<proteinExistence type="predicted"/>